<evidence type="ECO:0000313" key="1">
    <source>
        <dbReference type="EMBL" id="CZT11206.1"/>
    </source>
</evidence>
<evidence type="ECO:0000313" key="2">
    <source>
        <dbReference type="Proteomes" id="UP000178912"/>
    </source>
</evidence>
<proteinExistence type="predicted"/>
<protein>
    <submittedName>
        <fullName evidence="1">Uncharacterized protein</fullName>
    </submittedName>
</protein>
<name>A0A1E1LL48_9HELO</name>
<accession>A0A1E1LL48</accession>
<reference evidence="2" key="1">
    <citation type="submission" date="2016-03" db="EMBL/GenBank/DDBJ databases">
        <authorList>
            <person name="Guldener U."/>
        </authorList>
    </citation>
    <scope>NUCLEOTIDE SEQUENCE [LARGE SCALE GENOMIC DNA]</scope>
    <source>
        <strain evidence="2">04CH-RAC-A.6.1</strain>
    </source>
</reference>
<dbReference type="OrthoDB" id="10254945at2759"/>
<dbReference type="Proteomes" id="UP000178912">
    <property type="component" value="Unassembled WGS sequence"/>
</dbReference>
<keyword evidence="2" id="KW-1185">Reference proteome</keyword>
<organism evidence="1 2">
    <name type="scientific">Rhynchosporium agropyri</name>
    <dbReference type="NCBI Taxonomy" id="914238"/>
    <lineage>
        <taxon>Eukaryota</taxon>
        <taxon>Fungi</taxon>
        <taxon>Dikarya</taxon>
        <taxon>Ascomycota</taxon>
        <taxon>Pezizomycotina</taxon>
        <taxon>Leotiomycetes</taxon>
        <taxon>Helotiales</taxon>
        <taxon>Ploettnerulaceae</taxon>
        <taxon>Rhynchosporium</taxon>
    </lineage>
</organism>
<gene>
    <name evidence="1" type="ORF">RAG0_15424</name>
</gene>
<dbReference type="AlphaFoldDB" id="A0A1E1LL48"/>
<sequence length="765" mass="84761">MPPPPKPFSPLPPAPPPVLTPFAHKYGISPTRALFNGLLNPAFPTIQKSLYTPILPLHPNANANEKYRAEKTLNLQRYRLKGLTTLTLIDNEIIGEKAMKKATLSCPVHPLLARRRWRTVLAGHIQYPLIDGNGVTRGTWHLEKNDLAWQAMLPSIRLASMVLNHLHTHPWLDTLLLGNEEPLDPFRFPAYDLQNPTASTAQHHKVMRVRVPGPRNASECASAFSELQKWRSLHDLTLGMVSSDKGPDGVLHRDNALVNGFASWADSPTGERCAIYISYERAALLLSRQGIKMSESDRLCLQLLIANTIVHEVMHAIGNAKRHREQVMAGGVDGYPFLMEPYFEDEVVAELGSSMDDAVWGGSLIGVADSEVDEIVPIGYGVLKGPQPILSSAPTLLSPPLPKLDVYRPIQVTYYEMIQQFDFWNSNVRNFAHFRPGPIMLNGTSANLISTRDRGPSGLWQVVQNMPDYNDAMIPPNKATYMIDKILVMTGADRVNYVANQKKKEVLMIYKKLLMFRIEQTEGIWDQVEMLTRGDITRGGFSVAQGIGSIMGAISEVLGTETKLLLALSAFDKASETHIRGTKDAQSFNRGLRSLLGDIAEASTVLMVPELAEMANMLSEIVENARVILTVSPNLPNGISIEDDIILAQQDEANCIQRIEDARLLLGQGDHETSNKICEEVSTSMSSTLLTKCAARILMCYSHRKDYNVRLNVVSRAIQTLQRTPAPNGREIEQARVLGLALQLQARLVNGDLSQQSNSTGVFMP</sequence>
<dbReference type="EMBL" id="FJUX01000138">
    <property type="protein sequence ID" value="CZT11206.1"/>
    <property type="molecule type" value="Genomic_DNA"/>
</dbReference>